<dbReference type="GO" id="GO:0005096">
    <property type="term" value="F:GTPase activator activity"/>
    <property type="evidence" value="ECO:0007669"/>
    <property type="project" value="TreeGrafter"/>
</dbReference>
<dbReference type="GO" id="GO:0005829">
    <property type="term" value="C:cytosol"/>
    <property type="evidence" value="ECO:0007669"/>
    <property type="project" value="TreeGrafter"/>
</dbReference>
<accession>L5LV61</accession>
<dbReference type="EMBL" id="KB107183">
    <property type="protein sequence ID" value="ELK30329.1"/>
    <property type="molecule type" value="Genomic_DNA"/>
</dbReference>
<gene>
    <name evidence="2" type="ORF">MDA_GLEAN10012510</name>
</gene>
<dbReference type="PROSITE" id="PS51853">
    <property type="entry name" value="PG2"/>
    <property type="match status" value="1"/>
</dbReference>
<dbReference type="InterPro" id="IPR039006">
    <property type="entry name" value="RhoGAP_pG2"/>
</dbReference>
<dbReference type="Proteomes" id="UP000010556">
    <property type="component" value="Unassembled WGS sequence"/>
</dbReference>
<protein>
    <submittedName>
        <fullName evidence="2">Rho GTPase-activating protein 5</fullName>
    </submittedName>
</protein>
<sequence>MGMLRAFLSEVQDTIPVQLVAVTDSQADFFENEAIKELMTEGEHIATEITAKFTALYSLSQYHRQTEMMIQKHRLLIVQLGMMYSCFQHLVTVPDID</sequence>
<dbReference type="Pfam" id="PF19518">
    <property type="entry name" value="RhoGAP_pG1_pG2"/>
    <property type="match status" value="1"/>
</dbReference>
<name>L5LV61_MYODS</name>
<dbReference type="InterPro" id="IPR045786">
    <property type="entry name" value="RhoGAP_pG1_pG2"/>
</dbReference>
<dbReference type="GO" id="GO:0007266">
    <property type="term" value="P:Rho protein signal transduction"/>
    <property type="evidence" value="ECO:0007669"/>
    <property type="project" value="TreeGrafter"/>
</dbReference>
<evidence type="ECO:0000313" key="3">
    <source>
        <dbReference type="Proteomes" id="UP000010556"/>
    </source>
</evidence>
<dbReference type="AlphaFoldDB" id="L5LV61"/>
<feature type="domain" description="PG2 pseudoGTPase" evidence="1">
    <location>
        <begin position="1"/>
        <end position="85"/>
    </location>
</feature>
<keyword evidence="3" id="KW-1185">Reference proteome</keyword>
<dbReference type="PANTHER" id="PTHR46005">
    <property type="entry name" value="RHO GTPASE-ACTIVATING PROTEIN 190"/>
    <property type="match status" value="1"/>
</dbReference>
<dbReference type="InterPro" id="IPR051978">
    <property type="entry name" value="Rho-GAP_domain"/>
</dbReference>
<proteinExistence type="predicted"/>
<dbReference type="PANTHER" id="PTHR46005:SF2">
    <property type="entry name" value="RHO GTPASE-ACTIVATING PROTEIN 5"/>
    <property type="match status" value="1"/>
</dbReference>
<organism evidence="2 3">
    <name type="scientific">Myotis davidii</name>
    <name type="common">David's myotis</name>
    <dbReference type="NCBI Taxonomy" id="225400"/>
    <lineage>
        <taxon>Eukaryota</taxon>
        <taxon>Metazoa</taxon>
        <taxon>Chordata</taxon>
        <taxon>Craniata</taxon>
        <taxon>Vertebrata</taxon>
        <taxon>Euteleostomi</taxon>
        <taxon>Mammalia</taxon>
        <taxon>Eutheria</taxon>
        <taxon>Laurasiatheria</taxon>
        <taxon>Chiroptera</taxon>
        <taxon>Yangochiroptera</taxon>
        <taxon>Vespertilionidae</taxon>
        <taxon>Myotis</taxon>
    </lineage>
</organism>
<evidence type="ECO:0000313" key="2">
    <source>
        <dbReference type="EMBL" id="ELK30329.1"/>
    </source>
</evidence>
<dbReference type="GO" id="GO:0008361">
    <property type="term" value="P:regulation of cell size"/>
    <property type="evidence" value="ECO:0007669"/>
    <property type="project" value="TreeGrafter"/>
</dbReference>
<evidence type="ECO:0000259" key="1">
    <source>
        <dbReference type="PROSITE" id="PS51853"/>
    </source>
</evidence>
<reference evidence="3" key="1">
    <citation type="journal article" date="2013" name="Science">
        <title>Comparative analysis of bat genomes provides insight into the evolution of flight and immunity.</title>
        <authorList>
            <person name="Zhang G."/>
            <person name="Cowled C."/>
            <person name="Shi Z."/>
            <person name="Huang Z."/>
            <person name="Bishop-Lilly K.A."/>
            <person name="Fang X."/>
            <person name="Wynne J.W."/>
            <person name="Xiong Z."/>
            <person name="Baker M.L."/>
            <person name="Zhao W."/>
            <person name="Tachedjian M."/>
            <person name="Zhu Y."/>
            <person name="Zhou P."/>
            <person name="Jiang X."/>
            <person name="Ng J."/>
            <person name="Yang L."/>
            <person name="Wu L."/>
            <person name="Xiao J."/>
            <person name="Feng Y."/>
            <person name="Chen Y."/>
            <person name="Sun X."/>
            <person name="Zhang Y."/>
            <person name="Marsh G.A."/>
            <person name="Crameri G."/>
            <person name="Broder C.C."/>
            <person name="Frey K.G."/>
            <person name="Wang L.F."/>
            <person name="Wang J."/>
        </authorList>
    </citation>
    <scope>NUCLEOTIDE SEQUENCE [LARGE SCALE GENOMIC DNA]</scope>
</reference>